<reference evidence="1 2" key="1">
    <citation type="submission" date="2017-06" db="EMBL/GenBank/DDBJ databases">
        <authorList>
            <person name="Kim H.J."/>
            <person name="Triplett B.A."/>
        </authorList>
    </citation>
    <scope>NUCLEOTIDE SEQUENCE [LARGE SCALE GENOMIC DNA]</scope>
    <source>
        <strain evidence="1 2">DSM 25597</strain>
    </source>
</reference>
<dbReference type="EMBL" id="FZNY01000005">
    <property type="protein sequence ID" value="SNR99813.1"/>
    <property type="molecule type" value="Genomic_DNA"/>
</dbReference>
<name>A0A239AXX7_9FLAO</name>
<sequence length="197" mass="23608">MTKENFQADIEVKGNSEIFLNYLQGNQIWYFTDYLKVENPSDTYDNFKKFVSQSLGVSFNNVCIVGSGKLGYSLAPDKNFSDFNEEESDIDLVIVSRNYYYKFWNAYLDLYEDKVNIGYRYITSNIFRRFISVKEPKPIHPFFKDWISRIEKFNKDYQLLFGIKHDINYRIYDSWESVERYHLKGIQEIKELSTQEK</sequence>
<organism evidence="1 2">
    <name type="scientific">Dokdonia pacifica</name>
    <dbReference type="NCBI Taxonomy" id="1627892"/>
    <lineage>
        <taxon>Bacteria</taxon>
        <taxon>Pseudomonadati</taxon>
        <taxon>Bacteroidota</taxon>
        <taxon>Flavobacteriia</taxon>
        <taxon>Flavobacteriales</taxon>
        <taxon>Flavobacteriaceae</taxon>
        <taxon>Dokdonia</taxon>
    </lineage>
</organism>
<evidence type="ECO:0000313" key="1">
    <source>
        <dbReference type="EMBL" id="SNR99813.1"/>
    </source>
</evidence>
<accession>A0A239AXX7</accession>
<keyword evidence="2" id="KW-1185">Reference proteome</keyword>
<dbReference type="AlphaFoldDB" id="A0A239AXX7"/>
<protein>
    <submittedName>
        <fullName evidence="1">Uncharacterized protein</fullName>
    </submittedName>
</protein>
<dbReference type="OrthoDB" id="7058235at2"/>
<dbReference type="Proteomes" id="UP000198379">
    <property type="component" value="Unassembled WGS sequence"/>
</dbReference>
<proteinExistence type="predicted"/>
<gene>
    <name evidence="1" type="ORF">SAMN06265376_105173</name>
</gene>
<evidence type="ECO:0000313" key="2">
    <source>
        <dbReference type="Proteomes" id="UP000198379"/>
    </source>
</evidence>
<dbReference type="RefSeq" id="WP_089372429.1">
    <property type="nucleotide sequence ID" value="NZ_BMEP01000006.1"/>
</dbReference>